<protein>
    <submittedName>
        <fullName evidence="2">Uncharacterized protein</fullName>
    </submittedName>
</protein>
<keyword evidence="3" id="KW-1185">Reference proteome</keyword>
<evidence type="ECO:0000256" key="1">
    <source>
        <dbReference type="SAM" id="Coils"/>
    </source>
</evidence>
<reference evidence="2 3" key="1">
    <citation type="submission" date="2019-04" db="EMBL/GenBank/DDBJ databases">
        <title>Friends and foes A comparative genomics study of 23 Aspergillus species from section Flavi.</title>
        <authorList>
            <consortium name="DOE Joint Genome Institute"/>
            <person name="Kjaerbolling I."/>
            <person name="Vesth T."/>
            <person name="Frisvad J.C."/>
            <person name="Nybo J.L."/>
            <person name="Theobald S."/>
            <person name="Kildgaard S."/>
            <person name="Isbrandt T."/>
            <person name="Kuo A."/>
            <person name="Sato A."/>
            <person name="Lyhne E.K."/>
            <person name="Kogle M.E."/>
            <person name="Wiebenga A."/>
            <person name="Kun R.S."/>
            <person name="Lubbers R.J."/>
            <person name="Makela M.R."/>
            <person name="Barry K."/>
            <person name="Chovatia M."/>
            <person name="Clum A."/>
            <person name="Daum C."/>
            <person name="Haridas S."/>
            <person name="He G."/>
            <person name="LaButti K."/>
            <person name="Lipzen A."/>
            <person name="Mondo S."/>
            <person name="Riley R."/>
            <person name="Salamov A."/>
            <person name="Simmons B.A."/>
            <person name="Magnuson J.K."/>
            <person name="Henrissat B."/>
            <person name="Mortensen U.H."/>
            <person name="Larsen T.O."/>
            <person name="Devries R.P."/>
            <person name="Grigoriev I.V."/>
            <person name="Machida M."/>
            <person name="Baker S.E."/>
            <person name="Andersen M.R."/>
        </authorList>
    </citation>
    <scope>NUCLEOTIDE SEQUENCE [LARGE SCALE GENOMIC DNA]</scope>
    <source>
        <strain evidence="2 3">CBS 117626</strain>
    </source>
</reference>
<organism evidence="2 3">
    <name type="scientific">Aspergillus tamarii</name>
    <dbReference type="NCBI Taxonomy" id="41984"/>
    <lineage>
        <taxon>Eukaryota</taxon>
        <taxon>Fungi</taxon>
        <taxon>Dikarya</taxon>
        <taxon>Ascomycota</taxon>
        <taxon>Pezizomycotina</taxon>
        <taxon>Eurotiomycetes</taxon>
        <taxon>Eurotiomycetidae</taxon>
        <taxon>Eurotiales</taxon>
        <taxon>Aspergillaceae</taxon>
        <taxon>Aspergillus</taxon>
        <taxon>Aspergillus subgen. Circumdati</taxon>
    </lineage>
</organism>
<keyword evidence="1" id="KW-0175">Coiled coil</keyword>
<sequence length="164" mass="18776">MAWLEKELEAMGPYIHAQSSSNHHSTLTDHPIGDCRVQLQTGGSADKGTAAMNIPQCYEQQSQRNRNRSRFASTFLYSPKTTAILYIPLTPTGGGSRRSRRRPVRPDLVDFVAREEELSAQLQEAKLRRRANQRHRTTKEYKALSKEIDQLQAILQRKQRGCRK</sequence>
<evidence type="ECO:0000313" key="3">
    <source>
        <dbReference type="Proteomes" id="UP000326950"/>
    </source>
</evidence>
<dbReference type="AlphaFoldDB" id="A0A5N6UAM5"/>
<dbReference type="Proteomes" id="UP000326950">
    <property type="component" value="Unassembled WGS sequence"/>
</dbReference>
<feature type="coiled-coil region" evidence="1">
    <location>
        <begin position="134"/>
        <end position="161"/>
    </location>
</feature>
<dbReference type="EMBL" id="ML738818">
    <property type="protein sequence ID" value="KAE8155645.1"/>
    <property type="molecule type" value="Genomic_DNA"/>
</dbReference>
<proteinExistence type="predicted"/>
<evidence type="ECO:0000313" key="2">
    <source>
        <dbReference type="EMBL" id="KAE8155645.1"/>
    </source>
</evidence>
<gene>
    <name evidence="2" type="ORF">BDV40DRAFT_283206</name>
</gene>
<accession>A0A5N6UAM5</accession>
<name>A0A5N6UAM5_ASPTM</name>
<feature type="non-terminal residue" evidence="2">
    <location>
        <position position="1"/>
    </location>
</feature>